<dbReference type="Pfam" id="PF13817">
    <property type="entry name" value="DDE_Tnp_IS66_C"/>
    <property type="match status" value="1"/>
</dbReference>
<evidence type="ECO:0000256" key="1">
    <source>
        <dbReference type="SAM" id="Coils"/>
    </source>
</evidence>
<accession>E6TVL3</accession>
<organism evidence="6 7">
    <name type="scientific">Evansella cellulosilytica (strain ATCC 21833 / DSM 2522 / FERM P-1141 / JCM 9156 / N-4)</name>
    <name type="common">Bacillus cellulosilyticus</name>
    <dbReference type="NCBI Taxonomy" id="649639"/>
    <lineage>
        <taxon>Bacteria</taxon>
        <taxon>Bacillati</taxon>
        <taxon>Bacillota</taxon>
        <taxon>Bacilli</taxon>
        <taxon>Bacillales</taxon>
        <taxon>Bacillaceae</taxon>
        <taxon>Evansella</taxon>
    </lineage>
</organism>
<dbReference type="NCBIfam" id="NF033517">
    <property type="entry name" value="transpos_IS66"/>
    <property type="match status" value="1"/>
</dbReference>
<dbReference type="InterPro" id="IPR024474">
    <property type="entry name" value="Znf_dom_IS66"/>
</dbReference>
<name>E6TVL3_EVAC2</name>
<dbReference type="AlphaFoldDB" id="E6TVL3"/>
<evidence type="ECO:0000259" key="4">
    <source>
        <dbReference type="Pfam" id="PF13007"/>
    </source>
</evidence>
<dbReference type="InterPro" id="IPR052344">
    <property type="entry name" value="Transposase-related"/>
</dbReference>
<evidence type="ECO:0000259" key="3">
    <source>
        <dbReference type="Pfam" id="PF13005"/>
    </source>
</evidence>
<dbReference type="Pfam" id="PF13005">
    <property type="entry name" value="zf-IS66"/>
    <property type="match status" value="1"/>
</dbReference>
<dbReference type="STRING" id="649639.Bcell_3904"/>
<feature type="coiled-coil region" evidence="1">
    <location>
        <begin position="13"/>
        <end position="47"/>
    </location>
</feature>
<keyword evidence="7" id="KW-1185">Reference proteome</keyword>
<proteinExistence type="predicted"/>
<dbReference type="PANTHER" id="PTHR33678:SF1">
    <property type="entry name" value="BLL1576 PROTEIN"/>
    <property type="match status" value="1"/>
</dbReference>
<protein>
    <submittedName>
        <fullName evidence="6">Transposase IS66</fullName>
    </submittedName>
</protein>
<feature type="domain" description="Transposase IS66 zinc-finger binding" evidence="3">
    <location>
        <begin position="113"/>
        <end position="157"/>
    </location>
</feature>
<dbReference type="InterPro" id="IPR039552">
    <property type="entry name" value="IS66_C"/>
</dbReference>
<feature type="domain" description="Transposase TnpC homeodomain" evidence="4">
    <location>
        <begin position="36"/>
        <end position="105"/>
    </location>
</feature>
<evidence type="ECO:0000313" key="6">
    <source>
        <dbReference type="EMBL" id="ADU32141.1"/>
    </source>
</evidence>
<dbReference type="eggNOG" id="COG4974">
    <property type="taxonomic scope" value="Bacteria"/>
</dbReference>
<dbReference type="KEGG" id="bco:Bcell_3904"/>
<sequence>MRPMEKIKNDKDAQFYKERAEKLELEKEELEAKLKWYEEQFRLSQKRQFGASSEQTTGQLSLFNEIEDTSNKDVEEPTIETITYKRKKKTGQRDQKLEDLPTETIEYRLSEKEQVCSCCDGNLHEMSTEVRREIEIVPAQTKVKKHVRYIYSCRQCERNELKTPIQVAKSPQPVYPGSLASPSAIAYLMSQKYVDGMPLYRQEKALERLGLSLSRQTMSNWMIYGAEKWLSVIFGEMYQYLIKQDVLHADETTLQVLSEPGRKSSSNSYMWMFRTGVTHHPVVLFDYQQTRASKHPKQFLENFTGYLHVDGYAGYHAISNVRLVGCWAHARRNFKGALTALPETAKASRLTAQEGLSFCDQLYKVESQLKGVDSSERHQQRQKLSQPILNEFSDWLKAQTPKVLPKSSLGKAIKYCHSQWEKLEAFLLDGRLELDNNRAERAIKPFVIGRKNWLFSNTAKGARSSALIYSVVETAKENNLNPYAYLKYLFEELPNIDLTDSDTLKKYLPWSETIPEGCRIPSKK</sequence>
<feature type="domain" description="Transposase IS66 C-terminal" evidence="5">
    <location>
        <begin position="470"/>
        <end position="510"/>
    </location>
</feature>
<evidence type="ECO:0000259" key="5">
    <source>
        <dbReference type="Pfam" id="PF13817"/>
    </source>
</evidence>
<dbReference type="Proteomes" id="UP000001401">
    <property type="component" value="Chromosome"/>
</dbReference>
<evidence type="ECO:0000313" key="7">
    <source>
        <dbReference type="Proteomes" id="UP000001401"/>
    </source>
</evidence>
<reference evidence="6" key="1">
    <citation type="submission" date="2010-12" db="EMBL/GenBank/DDBJ databases">
        <title>Complete sequence of Bacillus cellulosilyticus DSM 2522.</title>
        <authorList>
            <consortium name="US DOE Joint Genome Institute"/>
            <person name="Lucas S."/>
            <person name="Copeland A."/>
            <person name="Lapidus A."/>
            <person name="Cheng J.-F."/>
            <person name="Bruce D."/>
            <person name="Goodwin L."/>
            <person name="Pitluck S."/>
            <person name="Chertkov O."/>
            <person name="Detter J.C."/>
            <person name="Han C."/>
            <person name="Tapia R."/>
            <person name="Land M."/>
            <person name="Hauser L."/>
            <person name="Jeffries C."/>
            <person name="Kyrpides N."/>
            <person name="Ivanova N."/>
            <person name="Mikhailova N."/>
            <person name="Brumm P."/>
            <person name="Mead D."/>
            <person name="Woyke T."/>
        </authorList>
    </citation>
    <scope>NUCLEOTIDE SEQUENCE [LARGE SCALE GENOMIC DNA]</scope>
    <source>
        <strain evidence="6">DSM 2522</strain>
    </source>
</reference>
<dbReference type="Pfam" id="PF03050">
    <property type="entry name" value="DDE_Tnp_IS66"/>
    <property type="match status" value="1"/>
</dbReference>
<dbReference type="EMBL" id="CP002394">
    <property type="protein sequence ID" value="ADU32141.1"/>
    <property type="molecule type" value="Genomic_DNA"/>
</dbReference>
<dbReference type="RefSeq" id="WP_013490471.1">
    <property type="nucleotide sequence ID" value="NC_014829.1"/>
</dbReference>
<keyword evidence="1" id="KW-0175">Coiled coil</keyword>
<feature type="domain" description="Transposase IS66 central" evidence="2">
    <location>
        <begin position="178"/>
        <end position="463"/>
    </location>
</feature>
<evidence type="ECO:0000259" key="2">
    <source>
        <dbReference type="Pfam" id="PF03050"/>
    </source>
</evidence>
<dbReference type="InterPro" id="IPR024463">
    <property type="entry name" value="Transposase_TnpC_homeodom"/>
</dbReference>
<dbReference type="PANTHER" id="PTHR33678">
    <property type="entry name" value="BLL1576 PROTEIN"/>
    <property type="match status" value="1"/>
</dbReference>
<dbReference type="HOGENOM" id="CLU_023034_0_2_9"/>
<gene>
    <name evidence="6" type="ordered locus">Bcell_3904</name>
</gene>
<dbReference type="InterPro" id="IPR004291">
    <property type="entry name" value="Transposase_IS66_central"/>
</dbReference>
<dbReference type="Pfam" id="PF13007">
    <property type="entry name" value="LZ_Tnp_IS66"/>
    <property type="match status" value="1"/>
</dbReference>